<dbReference type="PANTHER" id="PTHR30040">
    <property type="entry name" value="THIAMINE BIOSYNTHESIS LIPOPROTEIN APBE"/>
    <property type="match status" value="1"/>
</dbReference>
<proteinExistence type="predicted"/>
<evidence type="ECO:0000256" key="11">
    <source>
        <dbReference type="SAM" id="Phobius"/>
    </source>
</evidence>
<dbReference type="GO" id="GO:0016740">
    <property type="term" value="F:transferase activity"/>
    <property type="evidence" value="ECO:0007669"/>
    <property type="project" value="UniProtKB-KW"/>
</dbReference>
<dbReference type="EMBL" id="MLJW01001036">
    <property type="protein sequence ID" value="OIQ80612.1"/>
    <property type="molecule type" value="Genomic_DNA"/>
</dbReference>
<evidence type="ECO:0000256" key="2">
    <source>
        <dbReference type="ARBA" id="ARBA00011955"/>
    </source>
</evidence>
<evidence type="ECO:0000256" key="4">
    <source>
        <dbReference type="ARBA" id="ARBA00022630"/>
    </source>
</evidence>
<dbReference type="Gene3D" id="3.10.520.10">
    <property type="entry name" value="ApbE-like domains"/>
    <property type="match status" value="1"/>
</dbReference>
<keyword evidence="5" id="KW-0808">Transferase</keyword>
<dbReference type="InterPro" id="IPR006311">
    <property type="entry name" value="TAT_signal"/>
</dbReference>
<keyword evidence="12" id="KW-0449">Lipoprotein</keyword>
<evidence type="ECO:0000256" key="3">
    <source>
        <dbReference type="ARBA" id="ARBA00016337"/>
    </source>
</evidence>
<keyword evidence="6" id="KW-0479">Metal-binding</keyword>
<evidence type="ECO:0000256" key="7">
    <source>
        <dbReference type="ARBA" id="ARBA00022827"/>
    </source>
</evidence>
<comment type="cofactor">
    <cofactor evidence="1">
        <name>Mg(2+)</name>
        <dbReference type="ChEBI" id="CHEBI:18420"/>
    </cofactor>
</comment>
<keyword evidence="7" id="KW-0274">FAD</keyword>
<comment type="catalytic activity">
    <reaction evidence="10">
        <text>L-threonyl-[protein] + FAD = FMN-L-threonyl-[protein] + AMP + H(+)</text>
        <dbReference type="Rhea" id="RHEA:36847"/>
        <dbReference type="Rhea" id="RHEA-COMP:11060"/>
        <dbReference type="Rhea" id="RHEA-COMP:11061"/>
        <dbReference type="ChEBI" id="CHEBI:15378"/>
        <dbReference type="ChEBI" id="CHEBI:30013"/>
        <dbReference type="ChEBI" id="CHEBI:57692"/>
        <dbReference type="ChEBI" id="CHEBI:74257"/>
        <dbReference type="ChEBI" id="CHEBI:456215"/>
        <dbReference type="EC" id="2.7.1.180"/>
    </reaction>
</comment>
<dbReference type="GO" id="GO:0046872">
    <property type="term" value="F:metal ion binding"/>
    <property type="evidence" value="ECO:0007669"/>
    <property type="project" value="UniProtKB-KW"/>
</dbReference>
<gene>
    <name evidence="12" type="primary">apbE_12</name>
    <name evidence="12" type="ORF">GALL_376300</name>
</gene>
<reference evidence="12" key="1">
    <citation type="submission" date="2016-10" db="EMBL/GenBank/DDBJ databases">
        <title>Sequence of Gallionella enrichment culture.</title>
        <authorList>
            <person name="Poehlein A."/>
            <person name="Muehling M."/>
            <person name="Daniel R."/>
        </authorList>
    </citation>
    <scope>NUCLEOTIDE SEQUENCE</scope>
</reference>
<organism evidence="12">
    <name type="scientific">mine drainage metagenome</name>
    <dbReference type="NCBI Taxonomy" id="410659"/>
    <lineage>
        <taxon>unclassified sequences</taxon>
        <taxon>metagenomes</taxon>
        <taxon>ecological metagenomes</taxon>
    </lineage>
</organism>
<dbReference type="InterPro" id="IPR003374">
    <property type="entry name" value="ApbE-like_sf"/>
</dbReference>
<keyword evidence="8" id="KW-0460">Magnesium</keyword>
<dbReference type="PIRSF" id="PIRSF006268">
    <property type="entry name" value="ApbE"/>
    <property type="match status" value="1"/>
</dbReference>
<evidence type="ECO:0000256" key="9">
    <source>
        <dbReference type="ARBA" id="ARBA00031306"/>
    </source>
</evidence>
<evidence type="ECO:0000256" key="5">
    <source>
        <dbReference type="ARBA" id="ARBA00022679"/>
    </source>
</evidence>
<name>A0A1J5QKX2_9ZZZZ</name>
<sequence>MRVDDGIEMMVGRRRLLKTVAAAGLGAGVFGGAGWMVAKRSANLYEVRHERTLMQTSVAVNCLADDVDAARAAIAQAYARMAETVAVLSRFDPASAVSRLNRDGALRNPPRALREVLGHALHFAQLSGGAFDPTVLPVLDYVESLPEPAGLSARDRAGIARRRELVDYRAVELDASAVRLRRPGMAVTLDGIAKGYVVDQGIAALKAAGIEYGLVDAGGDLQAFSGADPTRHWNVGIVDPRNVERVAEVVQLRNAALSTSGNYRVFFSTDRRLFHIVNPRSGYSPQAYSSVTVMAHKSVVADGMSTGGFSLPRPEFGDLMARQGHQWLVFSRDGSQRWRSRALPLIAGRAELA</sequence>
<comment type="caution">
    <text evidence="12">The sequence shown here is derived from an EMBL/GenBank/DDBJ whole genome shotgun (WGS) entry which is preliminary data.</text>
</comment>
<evidence type="ECO:0000256" key="10">
    <source>
        <dbReference type="ARBA" id="ARBA00048540"/>
    </source>
</evidence>
<dbReference type="PANTHER" id="PTHR30040:SF2">
    <property type="entry name" value="FAD:PROTEIN FMN TRANSFERASE"/>
    <property type="match status" value="1"/>
</dbReference>
<dbReference type="SUPFAM" id="SSF143631">
    <property type="entry name" value="ApbE-like"/>
    <property type="match status" value="1"/>
</dbReference>
<evidence type="ECO:0000256" key="8">
    <source>
        <dbReference type="ARBA" id="ARBA00022842"/>
    </source>
</evidence>
<dbReference type="PROSITE" id="PS51318">
    <property type="entry name" value="TAT"/>
    <property type="match status" value="1"/>
</dbReference>
<keyword evidence="11" id="KW-1133">Transmembrane helix</keyword>
<keyword evidence="11" id="KW-0472">Membrane</keyword>
<evidence type="ECO:0000256" key="6">
    <source>
        <dbReference type="ARBA" id="ARBA00022723"/>
    </source>
</evidence>
<keyword evidence="4" id="KW-0285">Flavoprotein</keyword>
<dbReference type="AlphaFoldDB" id="A0A1J5QKX2"/>
<accession>A0A1J5QKX2</accession>
<protein>
    <recommendedName>
        <fullName evidence="3">FAD:protein FMN transferase</fullName>
        <ecNumber evidence="2">2.7.1.180</ecNumber>
    </recommendedName>
    <alternativeName>
        <fullName evidence="9">Flavin transferase</fullName>
    </alternativeName>
</protein>
<evidence type="ECO:0000313" key="12">
    <source>
        <dbReference type="EMBL" id="OIQ80612.1"/>
    </source>
</evidence>
<dbReference type="InterPro" id="IPR024932">
    <property type="entry name" value="ApbE"/>
</dbReference>
<keyword evidence="11" id="KW-0812">Transmembrane</keyword>
<feature type="transmembrane region" description="Helical" evidence="11">
    <location>
        <begin position="20"/>
        <end position="38"/>
    </location>
</feature>
<evidence type="ECO:0000256" key="1">
    <source>
        <dbReference type="ARBA" id="ARBA00001946"/>
    </source>
</evidence>
<dbReference type="Pfam" id="PF02424">
    <property type="entry name" value="ApbE"/>
    <property type="match status" value="1"/>
</dbReference>
<dbReference type="EC" id="2.7.1.180" evidence="2"/>